<accession>X0XCQ1</accession>
<dbReference type="InterPro" id="IPR052024">
    <property type="entry name" value="Methanogen_methyltrans"/>
</dbReference>
<proteinExistence type="predicted"/>
<reference evidence="2" key="1">
    <citation type="journal article" date="2014" name="Front. Microbiol.">
        <title>High frequency of phylogenetically diverse reductive dehalogenase-homologous genes in deep subseafloor sedimentary metagenomes.</title>
        <authorList>
            <person name="Kawai M."/>
            <person name="Futagami T."/>
            <person name="Toyoda A."/>
            <person name="Takaki Y."/>
            <person name="Nishi S."/>
            <person name="Hori S."/>
            <person name="Arai W."/>
            <person name="Tsubouchi T."/>
            <person name="Morono Y."/>
            <person name="Uchiyama I."/>
            <person name="Ito T."/>
            <person name="Fujiyama A."/>
            <person name="Inagaki F."/>
            <person name="Takami H."/>
        </authorList>
    </citation>
    <scope>NUCLEOTIDE SEQUENCE</scope>
    <source>
        <strain evidence="2">Expedition CK06-06</strain>
    </source>
</reference>
<dbReference type="InterPro" id="IPR000257">
    <property type="entry name" value="Uroporphyrinogen_deCOase"/>
</dbReference>
<dbReference type="AlphaFoldDB" id="X0XCQ1"/>
<dbReference type="Gene3D" id="3.20.20.210">
    <property type="match status" value="1"/>
</dbReference>
<comment type="caution">
    <text evidence="2">The sequence shown here is derived from an EMBL/GenBank/DDBJ whole genome shotgun (WGS) entry which is preliminary data.</text>
</comment>
<dbReference type="PANTHER" id="PTHR47099:SF1">
    <property type="entry name" value="METHYLCOBAMIDE:COM METHYLTRANSFERASE MTBA"/>
    <property type="match status" value="1"/>
</dbReference>
<gene>
    <name evidence="2" type="ORF">S01H1_61325</name>
</gene>
<dbReference type="GO" id="GO:0006779">
    <property type="term" value="P:porphyrin-containing compound biosynthetic process"/>
    <property type="evidence" value="ECO:0007669"/>
    <property type="project" value="InterPro"/>
</dbReference>
<sequence>MLTSLELTLSAIQGIPEKIPFNPFIMHLAASLERVEYNREYCQKPDVLVRSQIKCAEFFGIDHVNVSTDAYREASAWGVEIDWSSHTPVPKTNLNIEEFESIDLPDLNESVRIMNRVNAVKKFSEEVGGEQCIVGWIEAPFAEISCLFGLVNVLLICKKPDWAEIIKNLIKRILPIQKEFAKMQIEAGANIIGAGDSAISQIGPMRYEKCC</sequence>
<feature type="domain" description="Uroporphyrinogen decarboxylase (URO-D)" evidence="1">
    <location>
        <begin position="27"/>
        <end position="210"/>
    </location>
</feature>
<dbReference type="EMBL" id="BARS01040204">
    <property type="protein sequence ID" value="GAG33192.1"/>
    <property type="molecule type" value="Genomic_DNA"/>
</dbReference>
<evidence type="ECO:0000313" key="2">
    <source>
        <dbReference type="EMBL" id="GAG33192.1"/>
    </source>
</evidence>
<protein>
    <recommendedName>
        <fullName evidence="1">Uroporphyrinogen decarboxylase (URO-D) domain-containing protein</fullName>
    </recommendedName>
</protein>
<dbReference type="PANTHER" id="PTHR47099">
    <property type="entry name" value="METHYLCOBAMIDE:COM METHYLTRANSFERASE MTBA"/>
    <property type="match status" value="1"/>
</dbReference>
<evidence type="ECO:0000259" key="1">
    <source>
        <dbReference type="Pfam" id="PF01208"/>
    </source>
</evidence>
<dbReference type="SUPFAM" id="SSF51726">
    <property type="entry name" value="UROD/MetE-like"/>
    <property type="match status" value="1"/>
</dbReference>
<feature type="non-terminal residue" evidence="2">
    <location>
        <position position="211"/>
    </location>
</feature>
<name>X0XCQ1_9ZZZZ</name>
<organism evidence="2">
    <name type="scientific">marine sediment metagenome</name>
    <dbReference type="NCBI Taxonomy" id="412755"/>
    <lineage>
        <taxon>unclassified sequences</taxon>
        <taxon>metagenomes</taxon>
        <taxon>ecological metagenomes</taxon>
    </lineage>
</organism>
<dbReference type="Pfam" id="PF01208">
    <property type="entry name" value="URO-D"/>
    <property type="match status" value="1"/>
</dbReference>
<dbReference type="InterPro" id="IPR038071">
    <property type="entry name" value="UROD/MetE-like_sf"/>
</dbReference>
<dbReference type="GO" id="GO:0004853">
    <property type="term" value="F:uroporphyrinogen decarboxylase activity"/>
    <property type="evidence" value="ECO:0007669"/>
    <property type="project" value="InterPro"/>
</dbReference>